<proteinExistence type="predicted"/>
<protein>
    <submittedName>
        <fullName evidence="1">Uncharacterized protein</fullName>
    </submittedName>
</protein>
<dbReference type="GeneID" id="77946914"/>
<organism evidence="1 2">
    <name type="scientific">Synechococcus phage S-H34</name>
    <dbReference type="NCBI Taxonomy" id="2718942"/>
    <lineage>
        <taxon>Viruses</taxon>
        <taxon>Duplodnaviria</taxon>
        <taxon>Heunggongvirae</taxon>
        <taxon>Uroviricota</taxon>
        <taxon>Caudoviricetes</taxon>
        <taxon>Pantevenvirales</taxon>
        <taxon>Kyanoviridae</taxon>
        <taxon>Makaravirus</taxon>
        <taxon>Makaravirus thirtyfour</taxon>
    </lineage>
</organism>
<keyword evidence="2" id="KW-1185">Reference proteome</keyword>
<name>A0A6G8R6M5_9CAUD</name>
<sequence length="81" mass="9706">MITKFFVTWTYVVALWSNLIAPCAFNPDNWEYCTKDLDVWLWPEIHRAWDLMQGNETPYQQERDVLQSNKVELQHGSDQPF</sequence>
<dbReference type="EMBL" id="MT162467">
    <property type="protein sequence ID" value="QIN97036.1"/>
    <property type="molecule type" value="Genomic_DNA"/>
</dbReference>
<accession>A0A6G8R6M5</accession>
<reference evidence="1 2" key="1">
    <citation type="submission" date="2020-03" db="EMBL/GenBank/DDBJ databases">
        <title>The Isolation and Genome Sequence of a Novel Cyanophage S-H34 from the Huanghai Sea, China.</title>
        <authorList>
            <person name="Jiang T."/>
        </authorList>
    </citation>
    <scope>NUCLEOTIDE SEQUENCE [LARGE SCALE GENOMIC DNA]</scope>
</reference>
<dbReference type="KEGG" id="vg:77946914"/>
<dbReference type="RefSeq" id="YP_010670704.1">
    <property type="nucleotide sequence ID" value="NC_070965.1"/>
</dbReference>
<evidence type="ECO:0000313" key="1">
    <source>
        <dbReference type="EMBL" id="QIN97036.1"/>
    </source>
</evidence>
<dbReference type="Proteomes" id="UP000501900">
    <property type="component" value="Genome"/>
</dbReference>
<evidence type="ECO:0000313" key="2">
    <source>
        <dbReference type="Proteomes" id="UP000501900"/>
    </source>
</evidence>